<sequence length="1015" mass="111173">MERVPVIGLVMVVLSSIATEFVCYGNTHLMNCSESDLQALIGFKNGLIDPDNRLSSWQSRSNCCQWRGIGCDNSTGVVIAIDLRSPYPLGSDSAIRYGFWNLSGEIRPSLLQLKSLKHLDLSSLTFQDIPIPSFFGSLKNLQYFNLSKAGFIGKIPPSLGNLSSLQYLDVSYDFLSVDSLQWVTGLVSLKHFQMNGVDLSMFCFSLSSVNFTSLAVVDFSFNSFNSEIPDWFANLSSLVYVDITSSTLRGRIPLGFSELPSLKYLNLDMNNNLSADCEELFRVGWGKIEVISLASNKVYGKLPSSIGNMTFLTDFLLFLNNVEGGIPSSIGRLCNLRNFDLMDNNLTGSLPEFLEGIENCGTKSPLPNLMHLELSNNKLVGKLPEWLGQLENLVGLGLDNNLLEGPILASLGTLQNLTDMGLEGNKLNGTLPVSFGQLSELHTLDISYNQLTGVISETHFAKLSKLKILTLASNSFVLNVSSNWVPPFKVINLDMGSCQLGPSFPAWLKSQKELQFLNLPNTSISGSLPSWFWDISSNLSLLNVSFNQLEGQLPNQFSVTAFADIDLSSNLFEGPIPLPTVQIELLDLSNNHFSGSIPHNISNIMPDLIFLSFSGNQLSGEIPESIGQMSYLQVISLSSNHLTGSIPSSIWNCTYLKVLDLGNNNLSGVILGTLGELKQLQSLHLSNNKLTGEIPSSFQNLSSLETLDLGNNKLSGHIPPWFGNGFPNLRIISLRSNAFSGGLPSGLSNLSSLQVLDLAENNLTAQFPASLGDLKAMVGEQKVTKYLFYGKYRGRYYEESLVVNTKGKFQKYTMTLSLVISIDLSSNNLYGEFPVEITKLTGLVVLNLSRNQISGQIPEGISSLRQFGSLDLSSNRLSGAIPPSMSSLSFLGYLNLSNNDLTGMIPDTGQMSTFDESCFDGNPGLCGAPLAVKCSNSDSDKGKSVENDHNDDGFIDQWFYLSVGLGFAAGLLVPCLVLASRKPWSDAYLSFVDKIVYRLPWARNRGAMRHRKQRH</sequence>
<evidence type="ECO:0000256" key="2">
    <source>
        <dbReference type="ARBA" id="ARBA00009592"/>
    </source>
</evidence>
<dbReference type="GO" id="GO:0051707">
    <property type="term" value="P:response to other organism"/>
    <property type="evidence" value="ECO:0007669"/>
    <property type="project" value="UniProtKB-ARBA"/>
</dbReference>
<keyword evidence="3" id="KW-1003">Cell membrane</keyword>
<dbReference type="InterPro" id="IPR001611">
    <property type="entry name" value="Leu-rich_rpt"/>
</dbReference>
<evidence type="ECO:0008006" key="18">
    <source>
        <dbReference type="Google" id="ProtNLM"/>
    </source>
</evidence>
<dbReference type="SUPFAM" id="SSF52058">
    <property type="entry name" value="L domain-like"/>
    <property type="match status" value="5"/>
</dbReference>
<feature type="chain" id="PRO_5029776487" description="Leucine-rich repeat-containing N-terminal plant-type domain-containing protein" evidence="13">
    <location>
        <begin position="19"/>
        <end position="1015"/>
    </location>
</feature>
<evidence type="ECO:0000256" key="13">
    <source>
        <dbReference type="SAM" id="SignalP"/>
    </source>
</evidence>
<dbReference type="FunFam" id="3.80.10.10:FF:000095">
    <property type="entry name" value="LRR receptor-like serine/threonine-protein kinase GSO1"/>
    <property type="match status" value="1"/>
</dbReference>
<evidence type="ECO:0000313" key="17">
    <source>
        <dbReference type="Proteomes" id="UP000593564"/>
    </source>
</evidence>
<keyword evidence="9 12" id="KW-0472">Membrane</keyword>
<evidence type="ECO:0000256" key="7">
    <source>
        <dbReference type="ARBA" id="ARBA00022737"/>
    </source>
</evidence>
<feature type="transmembrane region" description="Helical" evidence="12">
    <location>
        <begin position="958"/>
        <end position="979"/>
    </location>
</feature>
<evidence type="ECO:0000259" key="14">
    <source>
        <dbReference type="Pfam" id="PF08263"/>
    </source>
</evidence>
<feature type="domain" description="Disease resistance R13L4/SHOC-2-like LRR" evidence="15">
    <location>
        <begin position="649"/>
        <end position="777"/>
    </location>
</feature>
<evidence type="ECO:0000256" key="10">
    <source>
        <dbReference type="ARBA" id="ARBA00023170"/>
    </source>
</evidence>
<dbReference type="SMART" id="SM00365">
    <property type="entry name" value="LRR_SD22"/>
    <property type="match status" value="5"/>
</dbReference>
<keyword evidence="5 12" id="KW-0812">Transmembrane</keyword>
<dbReference type="FunFam" id="3.80.10.10:FF:001347">
    <property type="entry name" value="LRR receptor-like serine/threonine-protein kinase GSO2"/>
    <property type="match status" value="1"/>
</dbReference>
<dbReference type="GO" id="GO:0005886">
    <property type="term" value="C:plasma membrane"/>
    <property type="evidence" value="ECO:0007669"/>
    <property type="project" value="UniProtKB-SubCell"/>
</dbReference>
<dbReference type="Pfam" id="PF08263">
    <property type="entry name" value="LRRNT_2"/>
    <property type="match status" value="1"/>
</dbReference>
<organism evidence="16 17">
    <name type="scientific">Camellia sinensis</name>
    <name type="common">Tea plant</name>
    <name type="synonym">Thea sinensis</name>
    <dbReference type="NCBI Taxonomy" id="4442"/>
    <lineage>
        <taxon>Eukaryota</taxon>
        <taxon>Viridiplantae</taxon>
        <taxon>Streptophyta</taxon>
        <taxon>Embryophyta</taxon>
        <taxon>Tracheophyta</taxon>
        <taxon>Spermatophyta</taxon>
        <taxon>Magnoliopsida</taxon>
        <taxon>eudicotyledons</taxon>
        <taxon>Gunneridae</taxon>
        <taxon>Pentapetalae</taxon>
        <taxon>asterids</taxon>
        <taxon>Ericales</taxon>
        <taxon>Theaceae</taxon>
        <taxon>Camellia</taxon>
    </lineage>
</organism>
<keyword evidence="17" id="KW-1185">Reference proteome</keyword>
<feature type="signal peptide" evidence="13">
    <location>
        <begin position="1"/>
        <end position="18"/>
    </location>
</feature>
<evidence type="ECO:0000256" key="4">
    <source>
        <dbReference type="ARBA" id="ARBA00022614"/>
    </source>
</evidence>
<keyword evidence="6 13" id="KW-0732">Signal</keyword>
<dbReference type="InterPro" id="IPR003591">
    <property type="entry name" value="Leu-rich_rpt_typical-subtyp"/>
</dbReference>
<dbReference type="InterPro" id="IPR046956">
    <property type="entry name" value="RLP23-like"/>
</dbReference>
<keyword evidence="11" id="KW-0325">Glycoprotein</keyword>
<evidence type="ECO:0000256" key="9">
    <source>
        <dbReference type="ARBA" id="ARBA00023136"/>
    </source>
</evidence>
<evidence type="ECO:0000256" key="6">
    <source>
        <dbReference type="ARBA" id="ARBA00022729"/>
    </source>
</evidence>
<evidence type="ECO:0000259" key="15">
    <source>
        <dbReference type="Pfam" id="PF23598"/>
    </source>
</evidence>
<dbReference type="SMART" id="SM00369">
    <property type="entry name" value="LRR_TYP"/>
    <property type="match status" value="12"/>
</dbReference>
<dbReference type="AlphaFoldDB" id="A0A7J7HI23"/>
<proteinExistence type="inferred from homology"/>
<dbReference type="Proteomes" id="UP000593564">
    <property type="component" value="Unassembled WGS sequence"/>
</dbReference>
<comment type="similarity">
    <text evidence="2">Belongs to the RLP family.</text>
</comment>
<dbReference type="FunFam" id="3.80.10.10:FF:000111">
    <property type="entry name" value="LRR receptor-like serine/threonine-protein kinase ERECTA"/>
    <property type="match status" value="1"/>
</dbReference>
<evidence type="ECO:0000256" key="1">
    <source>
        <dbReference type="ARBA" id="ARBA00004251"/>
    </source>
</evidence>
<evidence type="ECO:0000256" key="11">
    <source>
        <dbReference type="ARBA" id="ARBA00023180"/>
    </source>
</evidence>
<dbReference type="InterPro" id="IPR032675">
    <property type="entry name" value="LRR_dom_sf"/>
</dbReference>
<keyword evidence="7" id="KW-0677">Repeat</keyword>
<feature type="domain" description="Leucine-rich repeat-containing N-terminal plant-type" evidence="14">
    <location>
        <begin position="34"/>
        <end position="72"/>
    </location>
</feature>
<dbReference type="GO" id="GO:0006952">
    <property type="term" value="P:defense response"/>
    <property type="evidence" value="ECO:0007669"/>
    <property type="project" value="UniProtKB-ARBA"/>
</dbReference>
<dbReference type="Pfam" id="PF00560">
    <property type="entry name" value="LRR_1"/>
    <property type="match status" value="9"/>
</dbReference>
<gene>
    <name evidence="16" type="ORF">HYC85_010303</name>
</gene>
<keyword evidence="10" id="KW-0675">Receptor</keyword>
<dbReference type="Gene3D" id="3.80.10.10">
    <property type="entry name" value="Ribonuclease Inhibitor"/>
    <property type="match status" value="5"/>
</dbReference>
<evidence type="ECO:0000256" key="12">
    <source>
        <dbReference type="SAM" id="Phobius"/>
    </source>
</evidence>
<evidence type="ECO:0000313" key="16">
    <source>
        <dbReference type="EMBL" id="KAF5952359.1"/>
    </source>
</evidence>
<keyword evidence="4" id="KW-0433">Leucine-rich repeat</keyword>
<dbReference type="PRINTS" id="PR00019">
    <property type="entry name" value="LEURICHRPT"/>
</dbReference>
<evidence type="ECO:0000256" key="3">
    <source>
        <dbReference type="ARBA" id="ARBA00022475"/>
    </source>
</evidence>
<keyword evidence="8 12" id="KW-1133">Transmembrane helix</keyword>
<dbReference type="Pfam" id="PF23598">
    <property type="entry name" value="LRR_14"/>
    <property type="match status" value="1"/>
</dbReference>
<reference evidence="17" key="1">
    <citation type="journal article" date="2020" name="Nat. Commun.">
        <title>Genome assembly of wild tea tree DASZ reveals pedigree and selection history of tea varieties.</title>
        <authorList>
            <person name="Zhang W."/>
            <person name="Zhang Y."/>
            <person name="Qiu H."/>
            <person name="Guo Y."/>
            <person name="Wan H."/>
            <person name="Zhang X."/>
            <person name="Scossa F."/>
            <person name="Alseekh S."/>
            <person name="Zhang Q."/>
            <person name="Wang P."/>
            <person name="Xu L."/>
            <person name="Schmidt M.H."/>
            <person name="Jia X."/>
            <person name="Li D."/>
            <person name="Zhu A."/>
            <person name="Guo F."/>
            <person name="Chen W."/>
            <person name="Ni D."/>
            <person name="Usadel B."/>
            <person name="Fernie A.R."/>
            <person name="Wen W."/>
        </authorList>
    </citation>
    <scope>NUCLEOTIDE SEQUENCE [LARGE SCALE GENOMIC DNA]</scope>
    <source>
        <strain evidence="17">cv. G240</strain>
    </source>
</reference>
<dbReference type="PANTHER" id="PTHR48063:SF16">
    <property type="entry name" value="LRR RECEPTOR-LIKE SERINE_THREONINE-PROTEIN KINASE GSO1"/>
    <property type="match status" value="1"/>
</dbReference>
<dbReference type="Pfam" id="PF13855">
    <property type="entry name" value="LRR_8"/>
    <property type="match status" value="1"/>
</dbReference>
<accession>A0A7J7HI23</accession>
<reference evidence="16 17" key="2">
    <citation type="submission" date="2020-07" db="EMBL/GenBank/DDBJ databases">
        <title>Genome assembly of wild tea tree DASZ reveals pedigree and selection history of tea varieties.</title>
        <authorList>
            <person name="Zhang W."/>
        </authorList>
    </citation>
    <scope>NUCLEOTIDE SEQUENCE [LARGE SCALE GENOMIC DNA]</scope>
    <source>
        <strain evidence="17">cv. G240</strain>
        <tissue evidence="16">Leaf</tissue>
    </source>
</reference>
<dbReference type="EMBL" id="JACBKZ010000004">
    <property type="protein sequence ID" value="KAF5952359.1"/>
    <property type="molecule type" value="Genomic_DNA"/>
</dbReference>
<name>A0A7J7HI23_CAMSI</name>
<dbReference type="InterPro" id="IPR055414">
    <property type="entry name" value="LRR_R13L4/SHOC2-like"/>
</dbReference>
<dbReference type="PANTHER" id="PTHR48063">
    <property type="entry name" value="LRR RECEPTOR-LIKE KINASE"/>
    <property type="match status" value="1"/>
</dbReference>
<comment type="caution">
    <text evidence="16">The sequence shown here is derived from an EMBL/GenBank/DDBJ whole genome shotgun (WGS) entry which is preliminary data.</text>
</comment>
<dbReference type="FunFam" id="3.80.10.10:FF:000383">
    <property type="entry name" value="Leucine-rich repeat receptor protein kinase EMS1"/>
    <property type="match status" value="1"/>
</dbReference>
<protein>
    <recommendedName>
        <fullName evidence="18">Leucine-rich repeat-containing N-terminal plant-type domain-containing protein</fullName>
    </recommendedName>
</protein>
<evidence type="ECO:0000256" key="5">
    <source>
        <dbReference type="ARBA" id="ARBA00022692"/>
    </source>
</evidence>
<evidence type="ECO:0000256" key="8">
    <source>
        <dbReference type="ARBA" id="ARBA00022989"/>
    </source>
</evidence>
<dbReference type="InterPro" id="IPR013210">
    <property type="entry name" value="LRR_N_plant-typ"/>
</dbReference>
<comment type="subcellular location">
    <subcellularLocation>
        <location evidence="1">Cell membrane</location>
        <topology evidence="1">Single-pass type I membrane protein</topology>
    </subcellularLocation>
</comment>